<organism evidence="2 3">
    <name type="scientific">Paenibacillus allorhizosphaerae</name>
    <dbReference type="NCBI Taxonomy" id="2849866"/>
    <lineage>
        <taxon>Bacteria</taxon>
        <taxon>Bacillati</taxon>
        <taxon>Bacillota</taxon>
        <taxon>Bacilli</taxon>
        <taxon>Bacillales</taxon>
        <taxon>Paenibacillaceae</taxon>
        <taxon>Paenibacillus</taxon>
    </lineage>
</organism>
<keyword evidence="1" id="KW-1133">Transmembrane helix</keyword>
<dbReference type="RefSeq" id="WP_218103372.1">
    <property type="nucleotide sequence ID" value="NZ_CAJVCE010000053.1"/>
</dbReference>
<dbReference type="Proteomes" id="UP000730618">
    <property type="component" value="Unassembled WGS sequence"/>
</dbReference>
<reference evidence="2 3" key="1">
    <citation type="submission" date="2021-06" db="EMBL/GenBank/DDBJ databases">
        <authorList>
            <person name="Criscuolo A."/>
        </authorList>
    </citation>
    <scope>NUCLEOTIDE SEQUENCE [LARGE SCALE GENOMIC DNA]</scope>
    <source>
        <strain evidence="3">CIP 111802</strain>
    </source>
</reference>
<keyword evidence="1" id="KW-0472">Membrane</keyword>
<feature type="transmembrane region" description="Helical" evidence="1">
    <location>
        <begin position="6"/>
        <end position="23"/>
    </location>
</feature>
<evidence type="ECO:0000256" key="1">
    <source>
        <dbReference type="SAM" id="Phobius"/>
    </source>
</evidence>
<comment type="caution">
    <text evidence="2">The sequence shown here is derived from an EMBL/GenBank/DDBJ whole genome shotgun (WGS) entry which is preliminary data.</text>
</comment>
<keyword evidence="1" id="KW-0812">Transmembrane</keyword>
<keyword evidence="3" id="KW-1185">Reference proteome</keyword>
<name>A0ABN7TX00_9BACL</name>
<evidence type="ECO:0000313" key="2">
    <source>
        <dbReference type="EMBL" id="CAG7659002.1"/>
    </source>
</evidence>
<protein>
    <submittedName>
        <fullName evidence="2">Uncharacterized protein</fullName>
    </submittedName>
</protein>
<dbReference type="EMBL" id="CAJVCE010000053">
    <property type="protein sequence ID" value="CAG7659002.1"/>
    <property type="molecule type" value="Genomic_DNA"/>
</dbReference>
<proteinExistence type="predicted"/>
<gene>
    <name evidence="2" type="ORF">PAECIP111802_07257</name>
</gene>
<evidence type="ECO:0000313" key="3">
    <source>
        <dbReference type="Proteomes" id="UP000730618"/>
    </source>
</evidence>
<sequence>MTRKSFQIAGIIFIIIAGILYTLERCANWIANGLSAQGLAVHSGNGSLGVPWVSVNDNVFVTTFVVVGIVMFLYGFLKKQD</sequence>
<feature type="transmembrane region" description="Helical" evidence="1">
    <location>
        <begin position="59"/>
        <end position="77"/>
    </location>
</feature>
<accession>A0ABN7TX00</accession>